<gene>
    <name evidence="1" type="ORF">M9Y10_032494</name>
</gene>
<evidence type="ECO:0000313" key="2">
    <source>
        <dbReference type="Proteomes" id="UP001470230"/>
    </source>
</evidence>
<dbReference type="EMBL" id="JAPFFF010000053">
    <property type="protein sequence ID" value="KAK8839028.1"/>
    <property type="molecule type" value="Genomic_DNA"/>
</dbReference>
<dbReference type="Proteomes" id="UP001470230">
    <property type="component" value="Unassembled WGS sequence"/>
</dbReference>
<accession>A0ABR2GZE6</accession>
<name>A0ABR2GZE6_9EUKA</name>
<keyword evidence="2" id="KW-1185">Reference proteome</keyword>
<organism evidence="1 2">
    <name type="scientific">Tritrichomonas musculus</name>
    <dbReference type="NCBI Taxonomy" id="1915356"/>
    <lineage>
        <taxon>Eukaryota</taxon>
        <taxon>Metamonada</taxon>
        <taxon>Parabasalia</taxon>
        <taxon>Tritrichomonadida</taxon>
        <taxon>Tritrichomonadidae</taxon>
        <taxon>Tritrichomonas</taxon>
    </lineage>
</organism>
<reference evidence="1 2" key="1">
    <citation type="submission" date="2024-04" db="EMBL/GenBank/DDBJ databases">
        <title>Tritrichomonas musculus Genome.</title>
        <authorList>
            <person name="Alves-Ferreira E."/>
            <person name="Grigg M."/>
            <person name="Lorenzi H."/>
            <person name="Galac M."/>
        </authorList>
    </citation>
    <scope>NUCLEOTIDE SEQUENCE [LARGE SCALE GENOMIC DNA]</scope>
    <source>
        <strain evidence="1 2">EAF2021</strain>
    </source>
</reference>
<protein>
    <submittedName>
        <fullName evidence="1">Uncharacterized protein</fullName>
    </submittedName>
</protein>
<comment type="caution">
    <text evidence="1">The sequence shown here is derived from an EMBL/GenBank/DDBJ whole genome shotgun (WGS) entry which is preliminary data.</text>
</comment>
<sequence>MDEIIPFIREGISQLEAERYLESNIIPTHSLNFFYNFNKETSIIQLSNADFIDCKIQNINGNVLTISISNENLALLVDQYALKAKELMLTQNLISFSNVANQIVERIGREKCDPDEIPQFKHYIDGNGNGVKSFFEMYLHPLSLLSSLPNLISTTIVRKCVTKERDIVNINKFHNFVYSNLLIQKQGIYRNILKDILITYSELKAVLDTKSNCTFKYDTCGISNVQQIRPKDSLGCLYDCLLRMSQVIIESSNNVSFDVFQSVNGIYREFVIECRQRRISQQSIEVLRQCQDGSNIRNVLNAFIRSDVTHGSARNCQEIIECKAMILAVSIMKLALHGRGLYANQNYTLFGLMTSPNASSRRGECRIYDNENIENINRRINTFLADVISQIEMKPSSSIGDFSRQHFVQTVSNYNSRIIDEYEERKRIFEEVFEQSIQQLQEIIPEKPIPKKFNEKLNYIADIISKGIGPTMAVIREYKLLMKIKLKYDKMQIYFNLVTWYNTTTSNSENEECFGVMIKNYNPTKFAISPIIIQMP</sequence>
<evidence type="ECO:0000313" key="1">
    <source>
        <dbReference type="EMBL" id="KAK8839028.1"/>
    </source>
</evidence>
<proteinExistence type="predicted"/>